<dbReference type="GO" id="GO:0016255">
    <property type="term" value="P:attachment of GPI anchor to protein"/>
    <property type="evidence" value="ECO:0007669"/>
    <property type="project" value="InterPro"/>
</dbReference>
<keyword evidence="6" id="KW-1133">Transmembrane helix</keyword>
<dbReference type="FunFam" id="3.40.50.1460:FF:000021">
    <property type="entry name" value="GPI-anchor transamidase"/>
    <property type="match status" value="1"/>
</dbReference>
<reference evidence="7" key="1">
    <citation type="submission" date="2016-01" db="EMBL/GenBank/DDBJ databases">
        <title>Reference transcriptome for the parasite Schistocephalus solidus: insights into the molecular evolution of parasitism.</title>
        <authorList>
            <person name="Hebert F.O."/>
            <person name="Grambauer S."/>
            <person name="Barber I."/>
            <person name="Landry C.R."/>
            <person name="Aubin-Horth N."/>
        </authorList>
    </citation>
    <scope>NUCLEOTIDE SEQUENCE</scope>
</reference>
<keyword evidence="6" id="KW-0472">Membrane</keyword>
<feature type="non-terminal residue" evidence="7">
    <location>
        <position position="1"/>
    </location>
</feature>
<dbReference type="Pfam" id="PF01650">
    <property type="entry name" value="Peptidase_C13"/>
    <property type="match status" value="1"/>
</dbReference>
<dbReference type="PANTHER" id="PTHR48067">
    <property type="entry name" value="GPI-ANCHOR TRANSAMIDASE"/>
    <property type="match status" value="1"/>
</dbReference>
<comment type="pathway">
    <text evidence="1">Glycolipid biosynthesis; glycosylphosphatidylinositol-anchor biosynthesis.</text>
</comment>
<sequence length="356" mass="40352">HLYDRTRGGLFCPLNMKSLPMVGFTLALFGVYIFLPPLCHALHTNNWAVLVDTSRFWFNYRHAGNILGVYRSIKRLGIPDSRIILMVADHYACNPRNPRPGTVYQSAYNPIDLYGDDIEVDYRGSEVTVDNFIRVVTGRLPPSAPSSKRLNSDQFSNVLIYMTGHGGDGFLKFQDDSELSSDELADVINQMWLRRRFNQLIHITDTCQAESMGKKIYSPNVITIGSSRIGEDSYSHHLDSTIGVYVADRYSYHALQFLENINADSQKTMDEFLAICPFSECHSHVAARTDLFPRNPKEVLVTDFFSSNHHIQDGSYLRGKPLNISADTKPLKTFKGSSNLHQLTFVEPFALVWQTD</sequence>
<evidence type="ECO:0000256" key="1">
    <source>
        <dbReference type="ARBA" id="ARBA00004687"/>
    </source>
</evidence>
<dbReference type="EMBL" id="GEEE01024310">
    <property type="protein sequence ID" value="JAP38915.1"/>
    <property type="molecule type" value="Transcribed_RNA"/>
</dbReference>
<dbReference type="Gene3D" id="3.40.50.1460">
    <property type="match status" value="1"/>
</dbReference>
<dbReference type="PANTHER" id="PTHR48067:SF1">
    <property type="entry name" value="GPI-ANCHOR TRANSAMIDASE"/>
    <property type="match status" value="1"/>
</dbReference>
<protein>
    <submittedName>
        <fullName evidence="7">GPI-anchor transamidase</fullName>
    </submittedName>
</protein>
<dbReference type="GO" id="GO:0006506">
    <property type="term" value="P:GPI anchor biosynthetic process"/>
    <property type="evidence" value="ECO:0007669"/>
    <property type="project" value="UniProtKB-UniPathway"/>
</dbReference>
<evidence type="ECO:0000256" key="3">
    <source>
        <dbReference type="ARBA" id="ARBA00022502"/>
    </source>
</evidence>
<feature type="active site" description="Nucleophile" evidence="5">
    <location>
        <position position="207"/>
    </location>
</feature>
<gene>
    <name evidence="7" type="primary">GPI8</name>
    <name evidence="7" type="ORF">TR144032</name>
</gene>
<dbReference type="InterPro" id="IPR028361">
    <property type="entry name" value="GPI_transamidase"/>
</dbReference>
<dbReference type="PRINTS" id="PR00776">
    <property type="entry name" value="HEMOGLOBNASE"/>
</dbReference>
<feature type="transmembrane region" description="Helical" evidence="6">
    <location>
        <begin position="21"/>
        <end position="38"/>
    </location>
</feature>
<keyword evidence="4" id="KW-0732">Signal</keyword>
<evidence type="ECO:0000313" key="7">
    <source>
        <dbReference type="EMBL" id="JAP38915.1"/>
    </source>
</evidence>
<feature type="active site" evidence="5">
    <location>
        <position position="165"/>
    </location>
</feature>
<evidence type="ECO:0000256" key="5">
    <source>
        <dbReference type="PIRSR" id="PIRSR019663-1"/>
    </source>
</evidence>
<evidence type="ECO:0000256" key="4">
    <source>
        <dbReference type="ARBA" id="ARBA00022729"/>
    </source>
</evidence>
<dbReference type="GO" id="GO:0003923">
    <property type="term" value="F:GPI-anchor transamidase activity"/>
    <property type="evidence" value="ECO:0007669"/>
    <property type="project" value="InterPro"/>
</dbReference>
<proteinExistence type="inferred from homology"/>
<evidence type="ECO:0000256" key="6">
    <source>
        <dbReference type="SAM" id="Phobius"/>
    </source>
</evidence>
<dbReference type="PIRSF" id="PIRSF019663">
    <property type="entry name" value="Legumain"/>
    <property type="match status" value="1"/>
</dbReference>
<name>A0A0X3NH23_SCHSO</name>
<evidence type="ECO:0000256" key="2">
    <source>
        <dbReference type="ARBA" id="ARBA00009941"/>
    </source>
</evidence>
<dbReference type="PIRSF" id="PIRSF500138">
    <property type="entry name" value="GPI8"/>
    <property type="match status" value="1"/>
</dbReference>
<dbReference type="AlphaFoldDB" id="A0A0X3NH23"/>
<comment type="similarity">
    <text evidence="2">Belongs to the peptidase C13 family.</text>
</comment>
<dbReference type="UniPathway" id="UPA00196"/>
<organism evidence="7">
    <name type="scientific">Schistocephalus solidus</name>
    <name type="common">Tapeworm</name>
    <dbReference type="NCBI Taxonomy" id="70667"/>
    <lineage>
        <taxon>Eukaryota</taxon>
        <taxon>Metazoa</taxon>
        <taxon>Spiralia</taxon>
        <taxon>Lophotrochozoa</taxon>
        <taxon>Platyhelminthes</taxon>
        <taxon>Cestoda</taxon>
        <taxon>Eucestoda</taxon>
        <taxon>Diphyllobothriidea</taxon>
        <taxon>Diphyllobothriidae</taxon>
        <taxon>Schistocephalus</taxon>
    </lineage>
</organism>
<dbReference type="GO" id="GO:0006508">
    <property type="term" value="P:proteolysis"/>
    <property type="evidence" value="ECO:0007669"/>
    <property type="project" value="InterPro"/>
</dbReference>
<dbReference type="InterPro" id="IPR001096">
    <property type="entry name" value="Peptidase_C13"/>
</dbReference>
<dbReference type="GO" id="GO:0042765">
    <property type="term" value="C:GPI-anchor transamidase complex"/>
    <property type="evidence" value="ECO:0007669"/>
    <property type="project" value="InterPro"/>
</dbReference>
<keyword evidence="3" id="KW-0337">GPI-anchor biosynthesis</keyword>
<accession>A0A0X3NH23</accession>
<keyword evidence="6" id="KW-0812">Transmembrane</keyword>